<keyword evidence="2" id="KW-0812">Transmembrane</keyword>
<proteinExistence type="predicted"/>
<evidence type="ECO:0000256" key="1">
    <source>
        <dbReference type="SAM" id="MobiDB-lite"/>
    </source>
</evidence>
<name>A0ABV4Y8X6_9CYAN</name>
<dbReference type="RefSeq" id="WP_413256791.1">
    <property type="nucleotide sequence ID" value="NZ_JBHFNS010000037.1"/>
</dbReference>
<feature type="transmembrane region" description="Helical" evidence="2">
    <location>
        <begin position="126"/>
        <end position="146"/>
    </location>
</feature>
<dbReference type="EMBL" id="JBHFNS010000037">
    <property type="protein sequence ID" value="MFB2935272.1"/>
    <property type="molecule type" value="Genomic_DNA"/>
</dbReference>
<keyword evidence="4" id="KW-1185">Reference proteome</keyword>
<evidence type="ECO:0000256" key="2">
    <source>
        <dbReference type="SAM" id="Phobius"/>
    </source>
</evidence>
<keyword evidence="2" id="KW-0472">Membrane</keyword>
<gene>
    <name evidence="3" type="ORF">ACE1B6_08330</name>
</gene>
<feature type="compositionally biased region" description="Pro residues" evidence="1">
    <location>
        <begin position="1"/>
        <end position="42"/>
    </location>
</feature>
<organism evidence="3 4">
    <name type="scientific">Floridaenema fluviatile BLCC-F154</name>
    <dbReference type="NCBI Taxonomy" id="3153640"/>
    <lineage>
        <taxon>Bacteria</taxon>
        <taxon>Bacillati</taxon>
        <taxon>Cyanobacteriota</taxon>
        <taxon>Cyanophyceae</taxon>
        <taxon>Oscillatoriophycideae</taxon>
        <taxon>Aerosakkonematales</taxon>
        <taxon>Aerosakkonemataceae</taxon>
        <taxon>Floridanema</taxon>
        <taxon>Floridanema fluviatile</taxon>
    </lineage>
</organism>
<keyword evidence="2" id="KW-1133">Transmembrane helix</keyword>
<evidence type="ECO:0000313" key="4">
    <source>
        <dbReference type="Proteomes" id="UP001576776"/>
    </source>
</evidence>
<comment type="caution">
    <text evidence="3">The sequence shown here is derived from an EMBL/GenBank/DDBJ whole genome shotgun (WGS) entry which is preliminary data.</text>
</comment>
<accession>A0ABV4Y8X6</accession>
<feature type="transmembrane region" description="Helical" evidence="2">
    <location>
        <begin position="65"/>
        <end position="83"/>
    </location>
</feature>
<feature type="region of interest" description="Disordered" evidence="1">
    <location>
        <begin position="1"/>
        <end position="53"/>
    </location>
</feature>
<reference evidence="3 4" key="1">
    <citation type="submission" date="2024-09" db="EMBL/GenBank/DDBJ databases">
        <title>Floridaenema gen nov. (Aerosakkonemataceae, Aerosakkonematales ord. nov., Cyanobacteria) from benthic tropical and subtropical fresh waters, with the description of four new species.</title>
        <authorList>
            <person name="Moretto J.A."/>
            <person name="Berthold D.E."/>
            <person name="Lefler F.W."/>
            <person name="Huang I.-S."/>
            <person name="Laughinghouse H. IV."/>
        </authorList>
    </citation>
    <scope>NUCLEOTIDE SEQUENCE [LARGE SCALE GENOMIC DNA]</scope>
    <source>
        <strain evidence="3 4">BLCC-F154</strain>
    </source>
</reference>
<feature type="non-terminal residue" evidence="3">
    <location>
        <position position="1"/>
    </location>
</feature>
<protein>
    <submittedName>
        <fullName evidence="3">Uncharacterized protein</fullName>
    </submittedName>
</protein>
<feature type="transmembrane region" description="Helical" evidence="2">
    <location>
        <begin position="95"/>
        <end position="114"/>
    </location>
</feature>
<evidence type="ECO:0000313" key="3">
    <source>
        <dbReference type="EMBL" id="MFB2935272.1"/>
    </source>
</evidence>
<dbReference type="Proteomes" id="UP001576776">
    <property type="component" value="Unassembled WGS sequence"/>
</dbReference>
<sequence length="168" mass="19018">SPVPSPQSPVPSPQSPVPSPQSPVPSPQSPVPSPQSPVPSPQSPITKNMRKTNPFENSDLKQLQLFWYLIPIFGVFPSLWTLYRRQGSREEMATSRLSVTLAFAWLLGYILLAAGADTSETWKLPLLVTNSLFTSGYFVVTTWLMFRLWQRRSLRVRTSEQILRKYQS</sequence>